<evidence type="ECO:0000256" key="5">
    <source>
        <dbReference type="ARBA" id="ARBA00022989"/>
    </source>
</evidence>
<comment type="caution">
    <text evidence="10">The sequence shown here is derived from an EMBL/GenBank/DDBJ whole genome shotgun (WGS) entry which is preliminary data.</text>
</comment>
<evidence type="ECO:0000313" key="10">
    <source>
        <dbReference type="EMBL" id="MFD2112692.1"/>
    </source>
</evidence>
<dbReference type="InterPro" id="IPR000390">
    <property type="entry name" value="Small_drug/metabolite_transptr"/>
</dbReference>
<proteinExistence type="inferred from homology"/>
<accession>A0ABW4Y9A6</accession>
<comment type="subcellular location">
    <subcellularLocation>
        <location evidence="1 8">Cell membrane</location>
        <topology evidence="1 8">Multi-pass membrane protein</topology>
    </subcellularLocation>
</comment>
<sequence length="110" mass="11731">MKDWVYLFLAILSETGATLALKESANFTRLWPSVVVVVGYGAAFYLLAKTMETIPVGISYAVWAGLGVVLIAFAGWVFFGQKLDVPALIGIGLILAGVLVLNLFSKAVGH</sequence>
<evidence type="ECO:0000256" key="8">
    <source>
        <dbReference type="RuleBase" id="RU003942"/>
    </source>
</evidence>
<dbReference type="RefSeq" id="WP_386027238.1">
    <property type="nucleotide sequence ID" value="NZ_JBHUHX010000035.1"/>
</dbReference>
<evidence type="ECO:0000256" key="1">
    <source>
        <dbReference type="ARBA" id="ARBA00004651"/>
    </source>
</evidence>
<keyword evidence="6 9" id="KW-0472">Membrane</keyword>
<evidence type="ECO:0000313" key="11">
    <source>
        <dbReference type="Proteomes" id="UP001597337"/>
    </source>
</evidence>
<dbReference type="InterPro" id="IPR045324">
    <property type="entry name" value="Small_multidrug_res"/>
</dbReference>
<keyword evidence="2" id="KW-0813">Transport</keyword>
<feature type="transmembrane region" description="Helical" evidence="9">
    <location>
        <begin position="30"/>
        <end position="48"/>
    </location>
</feature>
<keyword evidence="11" id="KW-1185">Reference proteome</keyword>
<dbReference type="Gene3D" id="1.10.3730.20">
    <property type="match status" value="1"/>
</dbReference>
<keyword evidence="3" id="KW-1003">Cell membrane</keyword>
<dbReference type="PANTHER" id="PTHR30561">
    <property type="entry name" value="SMR FAMILY PROTON-DEPENDENT DRUG EFFLUX TRANSPORTER SUGE"/>
    <property type="match status" value="1"/>
</dbReference>
<feature type="transmembrane region" description="Helical" evidence="9">
    <location>
        <begin position="60"/>
        <end position="79"/>
    </location>
</feature>
<dbReference type="PANTHER" id="PTHR30561:SF1">
    <property type="entry name" value="MULTIDRUG TRANSPORTER EMRE"/>
    <property type="match status" value="1"/>
</dbReference>
<protein>
    <submittedName>
        <fullName evidence="10">DMT family transporter</fullName>
    </submittedName>
</protein>
<dbReference type="Pfam" id="PF00893">
    <property type="entry name" value="Multi_Drug_Res"/>
    <property type="match status" value="1"/>
</dbReference>
<reference evidence="11" key="1">
    <citation type="journal article" date="2019" name="Int. J. Syst. Evol. Microbiol.">
        <title>The Global Catalogue of Microorganisms (GCM) 10K type strain sequencing project: providing services to taxonomists for standard genome sequencing and annotation.</title>
        <authorList>
            <consortium name="The Broad Institute Genomics Platform"/>
            <consortium name="The Broad Institute Genome Sequencing Center for Infectious Disease"/>
            <person name="Wu L."/>
            <person name="Ma J."/>
        </authorList>
    </citation>
    <scope>NUCLEOTIDE SEQUENCE [LARGE SCALE GENOMIC DNA]</scope>
    <source>
        <strain evidence="11">KACC 12597</strain>
    </source>
</reference>
<organism evidence="10 11">
    <name type="scientific">Thiorhodococcus fuscus</name>
    <dbReference type="NCBI Taxonomy" id="527200"/>
    <lineage>
        <taxon>Bacteria</taxon>
        <taxon>Pseudomonadati</taxon>
        <taxon>Pseudomonadota</taxon>
        <taxon>Gammaproteobacteria</taxon>
        <taxon>Chromatiales</taxon>
        <taxon>Chromatiaceae</taxon>
        <taxon>Thiorhodococcus</taxon>
    </lineage>
</organism>
<comment type="similarity">
    <text evidence="7 8">Belongs to the drug/metabolite transporter (DMT) superfamily. Small multidrug resistance (SMR) (TC 2.A.7.1) family.</text>
</comment>
<dbReference type="SUPFAM" id="SSF103481">
    <property type="entry name" value="Multidrug resistance efflux transporter EmrE"/>
    <property type="match status" value="1"/>
</dbReference>
<evidence type="ECO:0000256" key="6">
    <source>
        <dbReference type="ARBA" id="ARBA00023136"/>
    </source>
</evidence>
<name>A0ABW4Y9A6_9GAMM</name>
<dbReference type="Proteomes" id="UP001597337">
    <property type="component" value="Unassembled WGS sequence"/>
</dbReference>
<keyword evidence="4 8" id="KW-0812">Transmembrane</keyword>
<dbReference type="InterPro" id="IPR037185">
    <property type="entry name" value="EmrE-like"/>
</dbReference>
<feature type="transmembrane region" description="Helical" evidence="9">
    <location>
        <begin position="85"/>
        <end position="104"/>
    </location>
</feature>
<dbReference type="EMBL" id="JBHUHX010000035">
    <property type="protein sequence ID" value="MFD2112692.1"/>
    <property type="molecule type" value="Genomic_DNA"/>
</dbReference>
<keyword evidence="5 9" id="KW-1133">Transmembrane helix</keyword>
<evidence type="ECO:0000256" key="9">
    <source>
        <dbReference type="SAM" id="Phobius"/>
    </source>
</evidence>
<evidence type="ECO:0000256" key="4">
    <source>
        <dbReference type="ARBA" id="ARBA00022692"/>
    </source>
</evidence>
<evidence type="ECO:0000256" key="2">
    <source>
        <dbReference type="ARBA" id="ARBA00022448"/>
    </source>
</evidence>
<evidence type="ECO:0000256" key="3">
    <source>
        <dbReference type="ARBA" id="ARBA00022475"/>
    </source>
</evidence>
<gene>
    <name evidence="10" type="ORF">ACFSJC_12660</name>
</gene>
<evidence type="ECO:0000256" key="7">
    <source>
        <dbReference type="ARBA" id="ARBA00038032"/>
    </source>
</evidence>